<feature type="region of interest" description="Disordered" evidence="2">
    <location>
        <begin position="1"/>
        <end position="21"/>
    </location>
</feature>
<dbReference type="Gene3D" id="2.70.98.70">
    <property type="match status" value="1"/>
</dbReference>
<dbReference type="InterPro" id="IPR008929">
    <property type="entry name" value="Chondroitin_lyas"/>
</dbReference>
<dbReference type="GO" id="GO:0016829">
    <property type="term" value="F:lyase activity"/>
    <property type="evidence" value="ECO:0007669"/>
    <property type="project" value="InterPro"/>
</dbReference>
<sequence length="553" mass="58307">MTQSERPFGFTRPPEPRSLGSALRGQDILDGRLNLTGACLTGDPFGATDDLCADHLAELHGFGWLDDLAAVGNAKARDMAQRRVLEWVAAHPVPSAGDGSVGPVWRAVVTGHRVMRWIFHSGQILPGLGRGDSQPFFDSLHAQLDLLGRIEAAQGLPQVKAQAARAHAAMMLKGAAVDATLALAGLADTVEPAIRQNVLRARCPETLLSCLTLLAWIKAEAVSAGQGLPPEIVAAIEEIAPVLRALRHADGGLPRFHGGGRGPSGRLDHSLRAATGPAIAAAGHAMGFARLARARASVVLDAATPPAGLAAAHAHASTLGIEFTSARHPIVVNCGPGRMFGPAWARASRATACHSTLCLSGLSSAKLLPPDGQGHERLTLLPQKVWAGKCDTDGNILPDDAPPAPPRLPETILSGHDAWQGTHGLTHLRELSLSPDGDQFSGEDTLAALDIDGQGRLAQALTNARDGIGFDIRFHLHPEIEPVIDGDAVRLQLPGGEEWYFSHDLVATLRLEPSAYLESGLAVPRPMTQIVLSHRLTSDAVQIGWTFMRAGAS</sequence>
<protein>
    <submittedName>
        <fullName evidence="4">Heparinase</fullName>
    </submittedName>
</protein>
<dbReference type="GO" id="GO:0030313">
    <property type="term" value="C:cell envelope"/>
    <property type="evidence" value="ECO:0007669"/>
    <property type="project" value="UniProtKB-SubCell"/>
</dbReference>
<organism evidence="4 5">
    <name type="scientific">Paracoccus denitrificans</name>
    <dbReference type="NCBI Taxonomy" id="266"/>
    <lineage>
        <taxon>Bacteria</taxon>
        <taxon>Pseudomonadati</taxon>
        <taxon>Pseudomonadota</taxon>
        <taxon>Alphaproteobacteria</taxon>
        <taxon>Rhodobacterales</taxon>
        <taxon>Paracoccaceae</taxon>
        <taxon>Paracoccus</taxon>
    </lineage>
</organism>
<comment type="subcellular location">
    <subcellularLocation>
        <location evidence="1">Cell envelope</location>
    </subcellularLocation>
</comment>
<dbReference type="InterPro" id="IPR012480">
    <property type="entry name" value="Hepar_II_III_C"/>
</dbReference>
<gene>
    <name evidence="4" type="ORF">DI616_10490</name>
</gene>
<name>A0A533I8J4_PARDE</name>
<reference evidence="4 5" key="1">
    <citation type="journal article" date="2017" name="Nat. Commun.">
        <title>In situ click chemistry generation of cyclooxygenase-2 inhibitors.</title>
        <authorList>
            <person name="Bhardwaj A."/>
            <person name="Kaur J."/>
            <person name="Wuest M."/>
            <person name="Wuest F."/>
        </authorList>
    </citation>
    <scope>NUCLEOTIDE SEQUENCE [LARGE SCALE GENOMIC DNA]</scope>
    <source>
        <strain evidence="4">S2_012_000_R3_94</strain>
    </source>
</reference>
<dbReference type="AlphaFoldDB" id="A0A533I8J4"/>
<dbReference type="Proteomes" id="UP000315344">
    <property type="component" value="Unassembled WGS sequence"/>
</dbReference>
<accession>A0A533I8J4</accession>
<evidence type="ECO:0000256" key="2">
    <source>
        <dbReference type="SAM" id="MobiDB-lite"/>
    </source>
</evidence>
<comment type="caution">
    <text evidence="4">The sequence shown here is derived from an EMBL/GenBank/DDBJ whole genome shotgun (WGS) entry which is preliminary data.</text>
</comment>
<evidence type="ECO:0000313" key="4">
    <source>
        <dbReference type="EMBL" id="TKW66380.1"/>
    </source>
</evidence>
<proteinExistence type="predicted"/>
<evidence type="ECO:0000313" key="5">
    <source>
        <dbReference type="Proteomes" id="UP000315344"/>
    </source>
</evidence>
<dbReference type="Pfam" id="PF07940">
    <property type="entry name" value="Hepar_II_III_C"/>
    <property type="match status" value="1"/>
</dbReference>
<dbReference type="EMBL" id="VAFL01000007">
    <property type="protein sequence ID" value="TKW66380.1"/>
    <property type="molecule type" value="Genomic_DNA"/>
</dbReference>
<feature type="domain" description="Heparinase II/III-like C-terminal" evidence="3">
    <location>
        <begin position="278"/>
        <end position="546"/>
    </location>
</feature>
<evidence type="ECO:0000259" key="3">
    <source>
        <dbReference type="Pfam" id="PF07940"/>
    </source>
</evidence>
<dbReference type="Gene3D" id="1.50.10.100">
    <property type="entry name" value="Chondroitin AC/alginate lyase"/>
    <property type="match status" value="1"/>
</dbReference>
<evidence type="ECO:0000256" key="1">
    <source>
        <dbReference type="ARBA" id="ARBA00004196"/>
    </source>
</evidence>